<dbReference type="AlphaFoldDB" id="A0AAV8ZK70"/>
<keyword evidence="2" id="KW-1185">Reference proteome</keyword>
<organism evidence="1 2">
    <name type="scientific">Rhamnusium bicolor</name>
    <dbReference type="NCBI Taxonomy" id="1586634"/>
    <lineage>
        <taxon>Eukaryota</taxon>
        <taxon>Metazoa</taxon>
        <taxon>Ecdysozoa</taxon>
        <taxon>Arthropoda</taxon>
        <taxon>Hexapoda</taxon>
        <taxon>Insecta</taxon>
        <taxon>Pterygota</taxon>
        <taxon>Neoptera</taxon>
        <taxon>Endopterygota</taxon>
        <taxon>Coleoptera</taxon>
        <taxon>Polyphaga</taxon>
        <taxon>Cucujiformia</taxon>
        <taxon>Chrysomeloidea</taxon>
        <taxon>Cerambycidae</taxon>
        <taxon>Lepturinae</taxon>
        <taxon>Rhagiini</taxon>
        <taxon>Rhamnusium</taxon>
    </lineage>
</organism>
<protein>
    <submittedName>
        <fullName evidence="1">Uncharacterized protein</fullName>
    </submittedName>
</protein>
<reference evidence="1" key="1">
    <citation type="journal article" date="2023" name="Insect Mol. Biol.">
        <title>Genome sequencing provides insights into the evolution of gene families encoding plant cell wall-degrading enzymes in longhorned beetles.</title>
        <authorList>
            <person name="Shin N.R."/>
            <person name="Okamura Y."/>
            <person name="Kirsch R."/>
            <person name="Pauchet Y."/>
        </authorList>
    </citation>
    <scope>NUCLEOTIDE SEQUENCE</scope>
    <source>
        <strain evidence="1">RBIC_L_NR</strain>
    </source>
</reference>
<name>A0AAV8ZK70_9CUCU</name>
<gene>
    <name evidence="1" type="ORF">NQ314_004372</name>
</gene>
<accession>A0AAV8ZK70</accession>
<evidence type="ECO:0000313" key="2">
    <source>
        <dbReference type="Proteomes" id="UP001162156"/>
    </source>
</evidence>
<comment type="caution">
    <text evidence="1">The sequence shown here is derived from an EMBL/GenBank/DDBJ whole genome shotgun (WGS) entry which is preliminary data.</text>
</comment>
<dbReference type="Proteomes" id="UP001162156">
    <property type="component" value="Unassembled WGS sequence"/>
</dbReference>
<proteinExistence type="predicted"/>
<evidence type="ECO:0000313" key="1">
    <source>
        <dbReference type="EMBL" id="KAJ8965147.1"/>
    </source>
</evidence>
<dbReference type="EMBL" id="JANEYF010001277">
    <property type="protein sequence ID" value="KAJ8965147.1"/>
    <property type="molecule type" value="Genomic_DNA"/>
</dbReference>
<sequence>MSMFKSKPELCDVVSLVIYSNTDVTLMLIADNNEHWIPSVKVPGGQSWDKAISKEIQEMIVDPGAKNKAKNTMGKYRGKIRWVTEAELTKLCSTDGLKSPELIEYFHLVKSGSSNVYYVQPEEFTIRENVSETNDSILVTGKSNIYQQLVEASGIDKLGTVFN</sequence>